<dbReference type="EC" id="2.7.1.33" evidence="6 16"/>
<dbReference type="PANTHER" id="PTHR34265:SF1">
    <property type="entry name" value="TYPE III PANTOTHENATE KINASE"/>
    <property type="match status" value="1"/>
</dbReference>
<organism evidence="18 19">
    <name type="scientific">Eiseniibacteriota bacterium</name>
    <dbReference type="NCBI Taxonomy" id="2212470"/>
    <lineage>
        <taxon>Bacteria</taxon>
        <taxon>Candidatus Eiseniibacteriota</taxon>
    </lineage>
</organism>
<keyword evidence="13 16" id="KW-0173">Coenzyme A biosynthesis</keyword>
<comment type="subcellular location">
    <subcellularLocation>
        <location evidence="3 16">Cytoplasm</location>
    </subcellularLocation>
</comment>
<proteinExistence type="inferred from homology"/>
<protein>
    <recommendedName>
        <fullName evidence="15 16">Type III pantothenate kinase</fullName>
        <ecNumber evidence="6 16">2.7.1.33</ecNumber>
    </recommendedName>
    <alternativeName>
        <fullName evidence="16">PanK-III</fullName>
    </alternativeName>
    <alternativeName>
        <fullName evidence="16">Pantothenic acid kinase</fullName>
    </alternativeName>
</protein>
<dbReference type="EMBL" id="JAGQHS010000001">
    <property type="protein sequence ID" value="MCA9754162.1"/>
    <property type="molecule type" value="Genomic_DNA"/>
</dbReference>
<feature type="active site" description="Proton acceptor" evidence="16">
    <location>
        <position position="120"/>
    </location>
</feature>
<dbReference type="CDD" id="cd24015">
    <property type="entry name" value="ASKHA_NBD_PanK-III"/>
    <property type="match status" value="1"/>
</dbReference>
<evidence type="ECO:0000256" key="5">
    <source>
        <dbReference type="ARBA" id="ARBA00011738"/>
    </source>
</evidence>
<dbReference type="GO" id="GO:0004594">
    <property type="term" value="F:pantothenate kinase activity"/>
    <property type="evidence" value="ECO:0007669"/>
    <property type="project" value="UniProtKB-UniRule"/>
</dbReference>
<comment type="similarity">
    <text evidence="14 16">Belongs to the type III pantothenate kinase family.</text>
</comment>
<keyword evidence="16" id="KW-0479">Metal-binding</keyword>
<evidence type="ECO:0000256" key="8">
    <source>
        <dbReference type="ARBA" id="ARBA00022679"/>
    </source>
</evidence>
<evidence type="ECO:0000256" key="16">
    <source>
        <dbReference type="HAMAP-Rule" id="MF_01274"/>
    </source>
</evidence>
<accession>A0A956SB81</accession>
<comment type="cofactor">
    <cofactor evidence="2">
        <name>K(+)</name>
        <dbReference type="ChEBI" id="CHEBI:29103"/>
    </cofactor>
</comment>
<keyword evidence="11 16" id="KW-0067">ATP-binding</keyword>
<comment type="caution">
    <text evidence="18">The sequence shown here is derived from an EMBL/GenBank/DDBJ whole genome shotgun (WGS) entry which is preliminary data.</text>
</comment>
<reference evidence="18" key="1">
    <citation type="submission" date="2020-04" db="EMBL/GenBank/DDBJ databases">
        <authorList>
            <person name="Zhang T."/>
        </authorList>
    </citation>
    <scope>NUCLEOTIDE SEQUENCE</scope>
    <source>
        <strain evidence="18">HKST-UBA02</strain>
    </source>
</reference>
<feature type="binding site" evidence="16">
    <location>
        <begin position="18"/>
        <end position="25"/>
    </location>
    <ligand>
        <name>ATP</name>
        <dbReference type="ChEBI" id="CHEBI:30616"/>
    </ligand>
</feature>
<evidence type="ECO:0000256" key="17">
    <source>
        <dbReference type="SAM" id="MobiDB-lite"/>
    </source>
</evidence>
<dbReference type="GO" id="GO:0046872">
    <property type="term" value="F:metal ion binding"/>
    <property type="evidence" value="ECO:0007669"/>
    <property type="project" value="UniProtKB-KW"/>
</dbReference>
<comment type="cofactor">
    <cofactor evidence="16">
        <name>NH4(+)</name>
        <dbReference type="ChEBI" id="CHEBI:28938"/>
    </cofactor>
    <cofactor evidence="16">
        <name>K(+)</name>
        <dbReference type="ChEBI" id="CHEBI:29103"/>
    </cofactor>
    <text evidence="16">A monovalent cation. Ammonium or potassium.</text>
</comment>
<dbReference type="AlphaFoldDB" id="A0A956SB81"/>
<evidence type="ECO:0000256" key="11">
    <source>
        <dbReference type="ARBA" id="ARBA00022840"/>
    </source>
</evidence>
<evidence type="ECO:0000256" key="7">
    <source>
        <dbReference type="ARBA" id="ARBA00022490"/>
    </source>
</evidence>
<gene>
    <name evidence="16" type="primary">coaX</name>
    <name evidence="18" type="ORF">KDA27_00050</name>
</gene>
<dbReference type="Proteomes" id="UP000739538">
    <property type="component" value="Unassembled WGS sequence"/>
</dbReference>
<keyword evidence="10 16" id="KW-0418">Kinase</keyword>
<comment type="catalytic activity">
    <reaction evidence="1 16">
        <text>(R)-pantothenate + ATP = (R)-4'-phosphopantothenate + ADP + H(+)</text>
        <dbReference type="Rhea" id="RHEA:16373"/>
        <dbReference type="ChEBI" id="CHEBI:10986"/>
        <dbReference type="ChEBI" id="CHEBI:15378"/>
        <dbReference type="ChEBI" id="CHEBI:29032"/>
        <dbReference type="ChEBI" id="CHEBI:30616"/>
        <dbReference type="ChEBI" id="CHEBI:456216"/>
        <dbReference type="EC" id="2.7.1.33"/>
    </reaction>
</comment>
<feature type="binding site" evidence="16">
    <location>
        <begin position="118"/>
        <end position="121"/>
    </location>
    <ligand>
        <name>substrate</name>
    </ligand>
</feature>
<dbReference type="GO" id="GO:0005737">
    <property type="term" value="C:cytoplasm"/>
    <property type="evidence" value="ECO:0007669"/>
    <property type="project" value="UniProtKB-SubCell"/>
</dbReference>
<evidence type="ECO:0000256" key="10">
    <source>
        <dbReference type="ARBA" id="ARBA00022777"/>
    </source>
</evidence>
<dbReference type="SUPFAM" id="SSF53067">
    <property type="entry name" value="Actin-like ATPase domain"/>
    <property type="match status" value="2"/>
</dbReference>
<evidence type="ECO:0000256" key="15">
    <source>
        <dbReference type="ARBA" id="ARBA00040883"/>
    </source>
</evidence>
<dbReference type="InterPro" id="IPR004619">
    <property type="entry name" value="Type_III_PanK"/>
</dbReference>
<evidence type="ECO:0000313" key="18">
    <source>
        <dbReference type="EMBL" id="MCA9754162.1"/>
    </source>
</evidence>
<evidence type="ECO:0000256" key="1">
    <source>
        <dbReference type="ARBA" id="ARBA00001206"/>
    </source>
</evidence>
<name>A0A956SB81_UNCEI</name>
<comment type="pathway">
    <text evidence="4 16">Cofactor biosynthesis; coenzyme A biosynthesis; CoA from (R)-pantothenate: step 1/5.</text>
</comment>
<evidence type="ECO:0000256" key="3">
    <source>
        <dbReference type="ARBA" id="ARBA00004496"/>
    </source>
</evidence>
<evidence type="ECO:0000256" key="14">
    <source>
        <dbReference type="ARBA" id="ARBA00038036"/>
    </source>
</evidence>
<keyword evidence="12 16" id="KW-0630">Potassium</keyword>
<dbReference type="GO" id="GO:0015937">
    <property type="term" value="P:coenzyme A biosynthetic process"/>
    <property type="evidence" value="ECO:0007669"/>
    <property type="project" value="UniProtKB-UniRule"/>
</dbReference>
<dbReference type="Pfam" id="PF03309">
    <property type="entry name" value="Pan_kinase"/>
    <property type="match status" value="1"/>
</dbReference>
<keyword evidence="9 16" id="KW-0547">Nucleotide-binding</keyword>
<evidence type="ECO:0000256" key="2">
    <source>
        <dbReference type="ARBA" id="ARBA00001958"/>
    </source>
</evidence>
<comment type="subunit">
    <text evidence="5 16">Homodimer.</text>
</comment>
<evidence type="ECO:0000256" key="6">
    <source>
        <dbReference type="ARBA" id="ARBA00012102"/>
    </source>
</evidence>
<evidence type="ECO:0000256" key="12">
    <source>
        <dbReference type="ARBA" id="ARBA00022958"/>
    </source>
</evidence>
<comment type="function">
    <text evidence="16">Catalyzes the phosphorylation of pantothenate (Pan), the first step in CoA biosynthesis.</text>
</comment>
<feature type="compositionally biased region" description="Low complexity" evidence="17">
    <location>
        <begin position="260"/>
        <end position="270"/>
    </location>
</feature>
<keyword evidence="7 16" id="KW-0963">Cytoplasm</keyword>
<dbReference type="NCBIfam" id="TIGR00671">
    <property type="entry name" value="baf"/>
    <property type="match status" value="1"/>
</dbReference>
<dbReference type="GO" id="GO:0005524">
    <property type="term" value="F:ATP binding"/>
    <property type="evidence" value="ECO:0007669"/>
    <property type="project" value="UniProtKB-UniRule"/>
</dbReference>
<evidence type="ECO:0000313" key="19">
    <source>
        <dbReference type="Proteomes" id="UP000739538"/>
    </source>
</evidence>
<keyword evidence="8 16" id="KW-0808">Transferase</keyword>
<sequence>MSVRKVAAEAAGPGLAINVGNTRVALGVFGPNGLLGTFRLASRIDRSADEVQGLVTPFLEPFAPLLDGAWCGVASVVPARTPRYQALARSWTGSEPYLVRGDRAPGLFVDVPDPAAVGGDRIANAAAAGEWSSLPCIVVDLGTATHLEVVTSGPTFIGGVIAPGVSTAAEALFTGTARLAAVELEMPEHVLGRTTRECLQSGIFHGAVAQIEGLVRAVRKELVEQGYAGSGRQAASGRASAEKASSERAPSARAAKGRPAKAASAPKGRSGQAVSVLTTGGLAPVFAPESSLLRRVVPELTLQGIAILARRAALEAAATRGR</sequence>
<feature type="binding site" evidence="16">
    <location>
        <position position="140"/>
    </location>
    <ligand>
        <name>K(+)</name>
        <dbReference type="ChEBI" id="CHEBI:29103"/>
    </ligand>
</feature>
<evidence type="ECO:0000256" key="13">
    <source>
        <dbReference type="ARBA" id="ARBA00022993"/>
    </source>
</evidence>
<feature type="binding site" evidence="16">
    <location>
        <position position="195"/>
    </location>
    <ligand>
        <name>substrate</name>
    </ligand>
</feature>
<dbReference type="InterPro" id="IPR043129">
    <property type="entry name" value="ATPase_NBD"/>
</dbReference>
<reference evidence="18" key="2">
    <citation type="journal article" date="2021" name="Microbiome">
        <title>Successional dynamics and alternative stable states in a saline activated sludge microbial community over 9 years.</title>
        <authorList>
            <person name="Wang Y."/>
            <person name="Ye J."/>
            <person name="Ju F."/>
            <person name="Liu L."/>
            <person name="Boyd J.A."/>
            <person name="Deng Y."/>
            <person name="Parks D.H."/>
            <person name="Jiang X."/>
            <person name="Yin X."/>
            <person name="Woodcroft B.J."/>
            <person name="Tyson G.W."/>
            <person name="Hugenholtz P."/>
            <person name="Polz M.F."/>
            <person name="Zhang T."/>
        </authorList>
    </citation>
    <scope>NUCLEOTIDE SEQUENCE</scope>
    <source>
        <strain evidence="18">HKST-UBA02</strain>
    </source>
</reference>
<dbReference type="PANTHER" id="PTHR34265">
    <property type="entry name" value="TYPE III PANTOTHENATE KINASE"/>
    <property type="match status" value="1"/>
</dbReference>
<feature type="region of interest" description="Disordered" evidence="17">
    <location>
        <begin position="233"/>
        <end position="270"/>
    </location>
</feature>
<evidence type="ECO:0000256" key="4">
    <source>
        <dbReference type="ARBA" id="ARBA00005225"/>
    </source>
</evidence>
<comment type="caution">
    <text evidence="16">Lacks conserved residue(s) required for the propagation of feature annotation.</text>
</comment>
<dbReference type="Gene3D" id="3.30.420.40">
    <property type="match status" value="2"/>
</dbReference>
<dbReference type="HAMAP" id="MF_01274">
    <property type="entry name" value="Pantothen_kinase_3"/>
    <property type="match status" value="1"/>
</dbReference>
<feature type="binding site" evidence="16">
    <location>
        <position position="143"/>
    </location>
    <ligand>
        <name>ATP</name>
        <dbReference type="ChEBI" id="CHEBI:30616"/>
    </ligand>
</feature>
<evidence type="ECO:0000256" key="9">
    <source>
        <dbReference type="ARBA" id="ARBA00022741"/>
    </source>
</evidence>